<keyword evidence="3" id="KW-1185">Reference proteome</keyword>
<dbReference type="RefSeq" id="XP_004256807.1">
    <property type="nucleotide sequence ID" value="XM_004256759.1"/>
</dbReference>
<dbReference type="GeneID" id="14889084"/>
<dbReference type="KEGG" id="eiv:EIN_403700"/>
<evidence type="ECO:0000313" key="3">
    <source>
        <dbReference type="Proteomes" id="UP000014680"/>
    </source>
</evidence>
<dbReference type="InterPro" id="IPR016135">
    <property type="entry name" value="UBQ-conjugating_enzyme/RWD"/>
</dbReference>
<dbReference type="VEuPathDB" id="AmoebaDB:EIN_403700"/>
<name>A0A0A1UA51_ENTIV</name>
<evidence type="ECO:0000259" key="1">
    <source>
        <dbReference type="PROSITE" id="PS50908"/>
    </source>
</evidence>
<gene>
    <name evidence="2" type="ORF">EIN_403700</name>
</gene>
<evidence type="ECO:0000313" key="2">
    <source>
        <dbReference type="EMBL" id="ELP90036.1"/>
    </source>
</evidence>
<dbReference type="SMART" id="SM00591">
    <property type="entry name" value="RWD"/>
    <property type="match status" value="1"/>
</dbReference>
<feature type="domain" description="RWD" evidence="1">
    <location>
        <begin position="5"/>
        <end position="106"/>
    </location>
</feature>
<accession>A0A0A1UA51</accession>
<dbReference type="AlphaFoldDB" id="A0A0A1UA51"/>
<reference evidence="2 3" key="1">
    <citation type="submission" date="2012-10" db="EMBL/GenBank/DDBJ databases">
        <authorList>
            <person name="Zafar N."/>
            <person name="Inman J."/>
            <person name="Hall N."/>
            <person name="Lorenzi H."/>
            <person name="Caler E."/>
        </authorList>
    </citation>
    <scope>NUCLEOTIDE SEQUENCE [LARGE SCALE GENOMIC DNA]</scope>
    <source>
        <strain evidence="2 3">IP1</strain>
    </source>
</reference>
<dbReference type="Pfam" id="PF05773">
    <property type="entry name" value="RWD"/>
    <property type="match status" value="1"/>
</dbReference>
<proteinExistence type="predicted"/>
<organism evidence="2 3">
    <name type="scientific">Entamoeba invadens IP1</name>
    <dbReference type="NCBI Taxonomy" id="370355"/>
    <lineage>
        <taxon>Eukaryota</taxon>
        <taxon>Amoebozoa</taxon>
        <taxon>Evosea</taxon>
        <taxon>Archamoebae</taxon>
        <taxon>Mastigamoebida</taxon>
        <taxon>Entamoebidae</taxon>
        <taxon>Entamoeba</taxon>
    </lineage>
</organism>
<dbReference type="EMBL" id="KB206537">
    <property type="protein sequence ID" value="ELP90036.1"/>
    <property type="molecule type" value="Genomic_DNA"/>
</dbReference>
<dbReference type="PROSITE" id="PS50908">
    <property type="entry name" value="RWD"/>
    <property type="match status" value="1"/>
</dbReference>
<dbReference type="SUPFAM" id="SSF54495">
    <property type="entry name" value="UBC-like"/>
    <property type="match status" value="1"/>
</dbReference>
<dbReference type="Gene3D" id="3.10.110.10">
    <property type="entry name" value="Ubiquitin Conjugating Enzyme"/>
    <property type="match status" value="1"/>
</dbReference>
<dbReference type="InterPro" id="IPR040213">
    <property type="entry name" value="GIR2-like"/>
</dbReference>
<sequence>MDLDTEVETLSAIYGDAVKYTDSTLECTVTEKVEDNSQIVTGSLTITFTLPADYPTTLPSFTLKSDETYIQKGTDEIRQTLQDIIDTEFSCLFELVDKMKDMLIALLDGHTTWLNEEAVRKEKAEQDEAEKQFIGASKQTFEQWWKGKEAERKITMKRIKEEKDEEVNRKKGRITGKQFFMNNPRMAEQADADVKNEEEIDNKLKEQGVDLDMFDDLDV</sequence>
<dbReference type="InterPro" id="IPR006575">
    <property type="entry name" value="RWD_dom"/>
</dbReference>
<dbReference type="OMA" id="NNPRMVE"/>
<dbReference type="Proteomes" id="UP000014680">
    <property type="component" value="Unassembled WGS sequence"/>
</dbReference>
<dbReference type="OrthoDB" id="30524at2759"/>
<dbReference type="PANTHER" id="PTHR12292">
    <property type="entry name" value="RWD DOMAIN-CONTAINING PROTEIN"/>
    <property type="match status" value="1"/>
</dbReference>
<protein>
    <submittedName>
        <fullName evidence="2">RWD domain containing protein, putative</fullName>
    </submittedName>
</protein>